<reference evidence="3" key="1">
    <citation type="journal article" date="2011" name="Proc. Natl. Acad. Sci. U.S.A.">
        <title>Obligate biotrophy features unraveled by the genomic analysis of rust fungi.</title>
        <authorList>
            <person name="Duplessis S."/>
            <person name="Cuomo C.A."/>
            <person name="Lin Y.-C."/>
            <person name="Aerts A."/>
            <person name="Tisserant E."/>
            <person name="Veneault-Fourrey C."/>
            <person name="Joly D.L."/>
            <person name="Hacquard S."/>
            <person name="Amselem J."/>
            <person name="Cantarel B.L."/>
            <person name="Chiu R."/>
            <person name="Coutinho P.M."/>
            <person name="Feau N."/>
            <person name="Field M."/>
            <person name="Frey P."/>
            <person name="Gelhaye E."/>
            <person name="Goldberg J."/>
            <person name="Grabherr M.G."/>
            <person name="Kodira C.D."/>
            <person name="Kohler A."/>
            <person name="Kuees U."/>
            <person name="Lindquist E.A."/>
            <person name="Lucas S.M."/>
            <person name="Mago R."/>
            <person name="Mauceli E."/>
            <person name="Morin E."/>
            <person name="Murat C."/>
            <person name="Pangilinan J.L."/>
            <person name="Park R."/>
            <person name="Pearson M."/>
            <person name="Quesneville H."/>
            <person name="Rouhier N."/>
            <person name="Sakthikumar S."/>
            <person name="Salamov A.A."/>
            <person name="Schmutz J."/>
            <person name="Selles B."/>
            <person name="Shapiro H."/>
            <person name="Tanguay P."/>
            <person name="Tuskan G.A."/>
            <person name="Henrissat B."/>
            <person name="Van de Peer Y."/>
            <person name="Rouze P."/>
            <person name="Ellis J.G."/>
            <person name="Dodds P.N."/>
            <person name="Schein J.E."/>
            <person name="Zhong S."/>
            <person name="Hamelin R.C."/>
            <person name="Grigoriev I.V."/>
            <person name="Szabo L.J."/>
            <person name="Martin F."/>
        </authorList>
    </citation>
    <scope>NUCLEOTIDE SEQUENCE [LARGE SCALE GENOMIC DNA]</scope>
    <source>
        <strain evidence="3">98AG31 / pathotype 3-4-7</strain>
    </source>
</reference>
<dbReference type="EMBL" id="GL883092">
    <property type="protein sequence ID" value="EGG11331.1"/>
    <property type="molecule type" value="Genomic_DNA"/>
</dbReference>
<feature type="region of interest" description="Disordered" evidence="1">
    <location>
        <begin position="124"/>
        <end position="145"/>
    </location>
</feature>
<dbReference type="KEGG" id="mlr:MELLADRAFT_102221"/>
<name>F4R7K7_MELLP</name>
<evidence type="ECO:0000313" key="3">
    <source>
        <dbReference type="Proteomes" id="UP000001072"/>
    </source>
</evidence>
<dbReference type="GeneID" id="18921603"/>
<dbReference type="RefSeq" id="XP_007404966.1">
    <property type="nucleotide sequence ID" value="XM_007404904.1"/>
</dbReference>
<dbReference type="InParanoid" id="F4R7K7"/>
<dbReference type="OrthoDB" id="10610739at2759"/>
<sequence length="245" mass="28091">MRYNPYTLSFYSFSACCLLIGAQCLLVHIFASLDFCPSPVDRGPFPSCSNNYITRFYIISAMRLTINGDVFGDVVLNGVNSQIVGNQAARILQRRPILEPARVLRRRQVPQPVLPAPARVLRRRRIPQAARPQPPRELRRRPVPQNPRRYSCVPIPSHQEDPIFWDKVFKLPHDFLQYISPTCDLRDHFTTCRILRDIILYFNPGYQLPLNARKSELIKTFQDLVICLGASKIGLCLSGIAWETV</sequence>
<proteinExistence type="predicted"/>
<evidence type="ECO:0000256" key="1">
    <source>
        <dbReference type="SAM" id="MobiDB-lite"/>
    </source>
</evidence>
<protein>
    <submittedName>
        <fullName evidence="2">Uncharacterized protein</fullName>
    </submittedName>
</protein>
<dbReference type="Proteomes" id="UP000001072">
    <property type="component" value="Unassembled WGS sequence"/>
</dbReference>
<dbReference type="HOGENOM" id="CLU_1133802_0_0_1"/>
<organism evidence="3">
    <name type="scientific">Melampsora larici-populina (strain 98AG31 / pathotype 3-4-7)</name>
    <name type="common">Poplar leaf rust fungus</name>
    <dbReference type="NCBI Taxonomy" id="747676"/>
    <lineage>
        <taxon>Eukaryota</taxon>
        <taxon>Fungi</taxon>
        <taxon>Dikarya</taxon>
        <taxon>Basidiomycota</taxon>
        <taxon>Pucciniomycotina</taxon>
        <taxon>Pucciniomycetes</taxon>
        <taxon>Pucciniales</taxon>
        <taxon>Melampsoraceae</taxon>
        <taxon>Melampsora</taxon>
    </lineage>
</organism>
<evidence type="ECO:0000313" key="2">
    <source>
        <dbReference type="EMBL" id="EGG11331.1"/>
    </source>
</evidence>
<accession>F4R7K7</accession>
<dbReference type="AlphaFoldDB" id="F4R7K7"/>
<dbReference type="VEuPathDB" id="FungiDB:MELLADRAFT_102221"/>
<keyword evidence="3" id="KW-1185">Reference proteome</keyword>
<dbReference type="PROSITE" id="PS51257">
    <property type="entry name" value="PROKAR_LIPOPROTEIN"/>
    <property type="match status" value="1"/>
</dbReference>
<gene>
    <name evidence="2" type="ORF">MELLADRAFT_102221</name>
</gene>